<dbReference type="InterPro" id="IPR003848">
    <property type="entry name" value="DUF218"/>
</dbReference>
<dbReference type="PANTHER" id="PTHR30336">
    <property type="entry name" value="INNER MEMBRANE PROTEIN, PROBABLE PERMEASE"/>
    <property type="match status" value="1"/>
</dbReference>
<dbReference type="EMBL" id="WIXK01000007">
    <property type="protein sequence ID" value="MQY43688.1"/>
    <property type="molecule type" value="Genomic_DNA"/>
</dbReference>
<reference evidence="2 3" key="1">
    <citation type="submission" date="2019-10" db="EMBL/GenBank/DDBJ databases">
        <title>Epibacterium sp. nov., isolated from seawater.</title>
        <authorList>
            <person name="Zhang X."/>
            <person name="Li N."/>
        </authorList>
    </citation>
    <scope>NUCLEOTIDE SEQUENCE [LARGE SCALE GENOMIC DNA]</scope>
    <source>
        <strain evidence="2 3">SM1969</strain>
    </source>
</reference>
<dbReference type="Proteomes" id="UP000436694">
    <property type="component" value="Unassembled WGS sequence"/>
</dbReference>
<feature type="domain" description="DUF218" evidence="1">
    <location>
        <begin position="38"/>
        <end position="181"/>
    </location>
</feature>
<name>A0A844AW15_9RHOB</name>
<dbReference type="CDD" id="cd06259">
    <property type="entry name" value="YdcF-like"/>
    <property type="match status" value="1"/>
</dbReference>
<dbReference type="GO" id="GO:0005886">
    <property type="term" value="C:plasma membrane"/>
    <property type="evidence" value="ECO:0007669"/>
    <property type="project" value="TreeGrafter"/>
</dbReference>
<dbReference type="AlphaFoldDB" id="A0A844AW15"/>
<protein>
    <submittedName>
        <fullName evidence="2">YdcF family protein</fullName>
    </submittedName>
</protein>
<evidence type="ECO:0000313" key="2">
    <source>
        <dbReference type="EMBL" id="MQY43688.1"/>
    </source>
</evidence>
<accession>A0A844AW15</accession>
<dbReference type="Pfam" id="PF02698">
    <property type="entry name" value="DUF218"/>
    <property type="match status" value="1"/>
</dbReference>
<sequence length="221" mass="24000">MSLPRQPTAISDLSPDLREAARELWDFHCVYDDLAPADAIVCLGSYDLRVADRGAALFAGGVAAQFLCTGAAGNWTHQLYPGSEAQAFAERARALGVPASAILLEEDARNIGENIRFAAQLLTDAKRVVFVTKPQTQRRCQATVLKQWPDIEVAVTAPLVGLSEQPLEHHDFSAVLSEMVGDLARMHLYEKLGYQAPVCVPKAVQDAFEVLLSAGFDAHMP</sequence>
<dbReference type="InterPro" id="IPR051599">
    <property type="entry name" value="Cell_Envelope_Assoc"/>
</dbReference>
<comment type="caution">
    <text evidence="2">The sequence shown here is derived from an EMBL/GenBank/DDBJ whole genome shotgun (WGS) entry which is preliminary data.</text>
</comment>
<dbReference type="PANTHER" id="PTHR30336:SF20">
    <property type="entry name" value="DUF218 DOMAIN-CONTAINING PROTEIN"/>
    <property type="match status" value="1"/>
</dbReference>
<gene>
    <name evidence="2" type="ORF">GG681_13660</name>
</gene>
<keyword evidence="3" id="KW-1185">Reference proteome</keyword>
<evidence type="ECO:0000313" key="3">
    <source>
        <dbReference type="Proteomes" id="UP000436694"/>
    </source>
</evidence>
<dbReference type="RefSeq" id="WP_153548582.1">
    <property type="nucleotide sequence ID" value="NZ_WIXK01000007.1"/>
</dbReference>
<evidence type="ECO:0000259" key="1">
    <source>
        <dbReference type="Pfam" id="PF02698"/>
    </source>
</evidence>
<dbReference type="InterPro" id="IPR014729">
    <property type="entry name" value="Rossmann-like_a/b/a_fold"/>
</dbReference>
<proteinExistence type="predicted"/>
<dbReference type="Gene3D" id="3.40.50.620">
    <property type="entry name" value="HUPs"/>
    <property type="match status" value="1"/>
</dbReference>
<organism evidence="2 3">
    <name type="scientific">Tritonibacter aquimaris</name>
    <dbReference type="NCBI Taxonomy" id="2663379"/>
    <lineage>
        <taxon>Bacteria</taxon>
        <taxon>Pseudomonadati</taxon>
        <taxon>Pseudomonadota</taxon>
        <taxon>Alphaproteobacteria</taxon>
        <taxon>Rhodobacterales</taxon>
        <taxon>Paracoccaceae</taxon>
        <taxon>Tritonibacter</taxon>
    </lineage>
</organism>